<proteinExistence type="inferred from homology"/>
<evidence type="ECO:0000256" key="2">
    <source>
        <dbReference type="ARBA" id="ARBA00022908"/>
    </source>
</evidence>
<dbReference type="SUPFAM" id="SSF56349">
    <property type="entry name" value="DNA breaking-rejoining enzymes"/>
    <property type="match status" value="1"/>
</dbReference>
<geneLocation type="plasmid" evidence="6 7">
    <name>pQ15_94_4</name>
</geneLocation>
<sequence>MNTLSQELDRYLAVRRGLGFDLRTDERILRRFIEHAEKVGADYVGAEVFIGWRESFGDANQQTWSGRLGIVRIFAQWLHGIDTRHQVPSRDLILSRQRRSRPYIYTPEEIHAIVEAAAGLPSTNGLRSLTYPVLFGLIAVTGLRISEAISLDDSDIDLENGVLTLRKGKLGKARLIPVSRCTALQLAAYAKERDRLLERRSQPFFVADHGERVGDCGARYTFATVCQTLGLREKQRFHKHGRGPRIHDLRHTFAVRTMLNWYQSGIDPTREMIKLTTYLGHASPEHTYWYIEAVPALLALASARAERSLALEGSL</sequence>
<keyword evidence="3" id="KW-0238">DNA-binding</keyword>
<comment type="similarity">
    <text evidence="1">Belongs to the 'phage' integrase family.</text>
</comment>
<evidence type="ECO:0000259" key="5">
    <source>
        <dbReference type="PROSITE" id="PS51898"/>
    </source>
</evidence>
<dbReference type="PANTHER" id="PTHR30349:SF41">
    <property type="entry name" value="INTEGRASE_RECOMBINASE PROTEIN MJ0367-RELATED"/>
    <property type="match status" value="1"/>
</dbReference>
<dbReference type="PANTHER" id="PTHR30349">
    <property type="entry name" value="PHAGE INTEGRASE-RELATED"/>
    <property type="match status" value="1"/>
</dbReference>
<dbReference type="EMBL" id="CP049221">
    <property type="protein sequence ID" value="QTG17285.1"/>
    <property type="molecule type" value="Genomic_DNA"/>
</dbReference>
<feature type="domain" description="Tyr recombinase" evidence="5">
    <location>
        <begin position="100"/>
        <end position="305"/>
    </location>
</feature>
<keyword evidence="4" id="KW-0233">DNA recombination</keyword>
<dbReference type="PROSITE" id="PS51898">
    <property type="entry name" value="TYR_RECOMBINASE"/>
    <property type="match status" value="1"/>
</dbReference>
<dbReference type="GO" id="GO:0003677">
    <property type="term" value="F:DNA binding"/>
    <property type="evidence" value="ECO:0007669"/>
    <property type="project" value="UniProtKB-KW"/>
</dbReference>
<dbReference type="InterPro" id="IPR011010">
    <property type="entry name" value="DNA_brk_join_enz"/>
</dbReference>
<dbReference type="InterPro" id="IPR013762">
    <property type="entry name" value="Integrase-like_cat_sf"/>
</dbReference>
<evidence type="ECO:0000256" key="4">
    <source>
        <dbReference type="ARBA" id="ARBA00023172"/>
    </source>
</evidence>
<evidence type="ECO:0000256" key="1">
    <source>
        <dbReference type="ARBA" id="ARBA00008857"/>
    </source>
</evidence>
<dbReference type="InterPro" id="IPR002104">
    <property type="entry name" value="Integrase_catalytic"/>
</dbReference>
<gene>
    <name evidence="6" type="ORF">G6M86_28770</name>
</gene>
<name>A0AAJ4N8V1_AGRTU</name>
<dbReference type="GO" id="GO:0015074">
    <property type="term" value="P:DNA integration"/>
    <property type="evidence" value="ECO:0007669"/>
    <property type="project" value="UniProtKB-KW"/>
</dbReference>
<reference evidence="6" key="1">
    <citation type="submission" date="2020-02" db="EMBL/GenBank/DDBJ databases">
        <title>Unexpected conservation and global transmission of agrobacterial virulence plasmids.</title>
        <authorList>
            <person name="Weisberg A.J."/>
            <person name="Davis E.W. II"/>
            <person name="Tabima J.R."/>
            <person name="Belcher M.S."/>
            <person name="Miller M."/>
            <person name="Kuo C.-H."/>
            <person name="Loper J.E."/>
            <person name="Grunwald N.J."/>
            <person name="Putnam M.L."/>
            <person name="Chang J.H."/>
        </authorList>
    </citation>
    <scope>NUCLEOTIDE SEQUENCE</scope>
    <source>
        <strain evidence="6">Q15/94</strain>
        <plasmid evidence="6">pQ15_94_4</plasmid>
    </source>
</reference>
<keyword evidence="6" id="KW-0614">Plasmid</keyword>
<evidence type="ECO:0000313" key="6">
    <source>
        <dbReference type="EMBL" id="QTG17285.1"/>
    </source>
</evidence>
<dbReference type="Pfam" id="PF00589">
    <property type="entry name" value="Phage_integrase"/>
    <property type="match status" value="1"/>
</dbReference>
<protein>
    <submittedName>
        <fullName evidence="6">Tyrosine-type recombinase/integrase</fullName>
    </submittedName>
</protein>
<evidence type="ECO:0000256" key="3">
    <source>
        <dbReference type="ARBA" id="ARBA00023125"/>
    </source>
</evidence>
<dbReference type="AlphaFoldDB" id="A0AAJ4N8V1"/>
<dbReference type="RefSeq" id="WP_333722987.1">
    <property type="nucleotide sequence ID" value="NZ_CP049221.1"/>
</dbReference>
<keyword evidence="2" id="KW-0229">DNA integration</keyword>
<dbReference type="GO" id="GO:0006310">
    <property type="term" value="P:DNA recombination"/>
    <property type="evidence" value="ECO:0007669"/>
    <property type="project" value="UniProtKB-KW"/>
</dbReference>
<accession>A0AAJ4N8V1</accession>
<evidence type="ECO:0000313" key="7">
    <source>
        <dbReference type="Proteomes" id="UP000663946"/>
    </source>
</evidence>
<dbReference type="Proteomes" id="UP000663946">
    <property type="component" value="Plasmid pQ15_94_4"/>
</dbReference>
<organism evidence="6 7">
    <name type="scientific">Agrobacterium tumefaciens</name>
    <dbReference type="NCBI Taxonomy" id="358"/>
    <lineage>
        <taxon>Bacteria</taxon>
        <taxon>Pseudomonadati</taxon>
        <taxon>Pseudomonadota</taxon>
        <taxon>Alphaproteobacteria</taxon>
        <taxon>Hyphomicrobiales</taxon>
        <taxon>Rhizobiaceae</taxon>
        <taxon>Rhizobium/Agrobacterium group</taxon>
        <taxon>Agrobacterium</taxon>
        <taxon>Agrobacterium tumefaciens complex</taxon>
    </lineage>
</organism>
<dbReference type="Gene3D" id="1.10.443.10">
    <property type="entry name" value="Intergrase catalytic core"/>
    <property type="match status" value="1"/>
</dbReference>
<dbReference type="InterPro" id="IPR050090">
    <property type="entry name" value="Tyrosine_recombinase_XerCD"/>
</dbReference>